<name>A0A9X3F2R5_9BACT</name>
<feature type="domain" description="RNA polymerase sigma-70 region 2" evidence="5">
    <location>
        <begin position="28"/>
        <end position="87"/>
    </location>
</feature>
<dbReference type="Pfam" id="PF04542">
    <property type="entry name" value="Sigma70_r2"/>
    <property type="match status" value="1"/>
</dbReference>
<dbReference type="GO" id="GO:0006352">
    <property type="term" value="P:DNA-templated transcription initiation"/>
    <property type="evidence" value="ECO:0007669"/>
    <property type="project" value="InterPro"/>
</dbReference>
<keyword evidence="8" id="KW-1185">Reference proteome</keyword>
<proteinExistence type="inferred from homology"/>
<dbReference type="Pfam" id="PF08281">
    <property type="entry name" value="Sigma70_r4_2"/>
    <property type="match status" value="1"/>
</dbReference>
<comment type="caution">
    <text evidence="7">The sequence shown here is derived from an EMBL/GenBank/DDBJ whole genome shotgun (WGS) entry which is preliminary data.</text>
</comment>
<feature type="domain" description="RNA polymerase sigma factor 70 region 4 type 2" evidence="6">
    <location>
        <begin position="121"/>
        <end position="172"/>
    </location>
</feature>
<dbReference type="RefSeq" id="WP_343331816.1">
    <property type="nucleotide sequence ID" value="NZ_JAPOHD010000007.1"/>
</dbReference>
<dbReference type="SUPFAM" id="SSF88946">
    <property type="entry name" value="Sigma2 domain of RNA polymerase sigma factors"/>
    <property type="match status" value="1"/>
</dbReference>
<dbReference type="CDD" id="cd06171">
    <property type="entry name" value="Sigma70_r4"/>
    <property type="match status" value="1"/>
</dbReference>
<evidence type="ECO:0000313" key="7">
    <source>
        <dbReference type="EMBL" id="MCY1719479.1"/>
    </source>
</evidence>
<dbReference type="Gene3D" id="1.10.1740.10">
    <property type="match status" value="1"/>
</dbReference>
<dbReference type="EMBL" id="JAPOHD010000007">
    <property type="protein sequence ID" value="MCY1719479.1"/>
    <property type="molecule type" value="Genomic_DNA"/>
</dbReference>
<keyword evidence="3" id="KW-0731">Sigma factor</keyword>
<dbReference type="InterPro" id="IPR013324">
    <property type="entry name" value="RNA_pol_sigma_r3/r4-like"/>
</dbReference>
<protein>
    <submittedName>
        <fullName evidence="7">RNA polymerase sigma-70 factor</fullName>
    </submittedName>
</protein>
<evidence type="ECO:0000259" key="5">
    <source>
        <dbReference type="Pfam" id="PF04542"/>
    </source>
</evidence>
<dbReference type="InterPro" id="IPR036388">
    <property type="entry name" value="WH-like_DNA-bd_sf"/>
</dbReference>
<evidence type="ECO:0000256" key="2">
    <source>
        <dbReference type="ARBA" id="ARBA00023015"/>
    </source>
</evidence>
<dbReference type="PANTHER" id="PTHR43133">
    <property type="entry name" value="RNA POLYMERASE ECF-TYPE SIGMA FACTO"/>
    <property type="match status" value="1"/>
</dbReference>
<evidence type="ECO:0000256" key="4">
    <source>
        <dbReference type="ARBA" id="ARBA00023163"/>
    </source>
</evidence>
<dbReference type="GO" id="GO:0016987">
    <property type="term" value="F:sigma factor activity"/>
    <property type="evidence" value="ECO:0007669"/>
    <property type="project" value="UniProtKB-KW"/>
</dbReference>
<dbReference type="AlphaFoldDB" id="A0A9X3F2R5"/>
<evidence type="ECO:0000313" key="8">
    <source>
        <dbReference type="Proteomes" id="UP001145087"/>
    </source>
</evidence>
<dbReference type="PANTHER" id="PTHR43133:SF46">
    <property type="entry name" value="RNA POLYMERASE SIGMA-70 FACTOR ECF SUBFAMILY"/>
    <property type="match status" value="1"/>
</dbReference>
<evidence type="ECO:0000259" key="6">
    <source>
        <dbReference type="Pfam" id="PF08281"/>
    </source>
</evidence>
<keyword evidence="4" id="KW-0804">Transcription</keyword>
<evidence type="ECO:0000256" key="3">
    <source>
        <dbReference type="ARBA" id="ARBA00023082"/>
    </source>
</evidence>
<dbReference type="InterPro" id="IPR013249">
    <property type="entry name" value="RNA_pol_sigma70_r4_t2"/>
</dbReference>
<accession>A0A9X3F2R5</accession>
<dbReference type="InterPro" id="IPR000792">
    <property type="entry name" value="Tscrpt_reg_LuxR_C"/>
</dbReference>
<comment type="similarity">
    <text evidence="1">Belongs to the sigma-70 factor family. ECF subfamily.</text>
</comment>
<reference evidence="7" key="1">
    <citation type="submission" date="2022-11" db="EMBL/GenBank/DDBJ databases">
        <title>Marilongibacter aestuarii gen. nov., sp. nov., isolated from tidal flat sediment.</title>
        <authorList>
            <person name="Jiayan W."/>
        </authorList>
    </citation>
    <scope>NUCLEOTIDE SEQUENCE</scope>
    <source>
        <strain evidence="7">Z1-6</strain>
    </source>
</reference>
<evidence type="ECO:0000256" key="1">
    <source>
        <dbReference type="ARBA" id="ARBA00010641"/>
    </source>
</evidence>
<sequence>MLNSQNGKFLIAQGNQKEFRRLMELSSDELLHFALGFLRDKEVAEEIVSDVYVRIWKNREEILNIQNLKSYLFICVKNGCLSHLRKMRNEKIVLIDEYNDFLFLPVDGPEDDSTDKEVIAKIYQAIETLPPKCKLAFTLAKINGLKHKEIAEVMDVSEKTVNNHLVSAVKKITEMLGVEKKSKKQKHPLKQASLFSFLW</sequence>
<dbReference type="InterPro" id="IPR013325">
    <property type="entry name" value="RNA_pol_sigma_r2"/>
</dbReference>
<dbReference type="PRINTS" id="PR00038">
    <property type="entry name" value="HTHLUXR"/>
</dbReference>
<dbReference type="InterPro" id="IPR014327">
    <property type="entry name" value="RNA_pol_sigma70_bacteroid"/>
</dbReference>
<dbReference type="NCBIfam" id="TIGR02985">
    <property type="entry name" value="Sig70_bacteroi1"/>
    <property type="match status" value="1"/>
</dbReference>
<dbReference type="GO" id="GO:0003677">
    <property type="term" value="F:DNA binding"/>
    <property type="evidence" value="ECO:0007669"/>
    <property type="project" value="InterPro"/>
</dbReference>
<dbReference type="InterPro" id="IPR039425">
    <property type="entry name" value="RNA_pol_sigma-70-like"/>
</dbReference>
<dbReference type="NCBIfam" id="TIGR02937">
    <property type="entry name" value="sigma70-ECF"/>
    <property type="match status" value="1"/>
</dbReference>
<keyword evidence="2" id="KW-0805">Transcription regulation</keyword>
<dbReference type="Proteomes" id="UP001145087">
    <property type="component" value="Unassembled WGS sequence"/>
</dbReference>
<gene>
    <name evidence="7" type="ORF">OU798_03950</name>
</gene>
<dbReference type="Gene3D" id="1.10.10.10">
    <property type="entry name" value="Winged helix-like DNA-binding domain superfamily/Winged helix DNA-binding domain"/>
    <property type="match status" value="1"/>
</dbReference>
<organism evidence="7 8">
    <name type="scientific">Draconibacterium aestuarii</name>
    <dbReference type="NCBI Taxonomy" id="2998507"/>
    <lineage>
        <taxon>Bacteria</taxon>
        <taxon>Pseudomonadati</taxon>
        <taxon>Bacteroidota</taxon>
        <taxon>Bacteroidia</taxon>
        <taxon>Marinilabiliales</taxon>
        <taxon>Prolixibacteraceae</taxon>
        <taxon>Draconibacterium</taxon>
    </lineage>
</organism>
<dbReference type="InterPro" id="IPR007627">
    <property type="entry name" value="RNA_pol_sigma70_r2"/>
</dbReference>
<dbReference type="SUPFAM" id="SSF88659">
    <property type="entry name" value="Sigma3 and sigma4 domains of RNA polymerase sigma factors"/>
    <property type="match status" value="1"/>
</dbReference>
<dbReference type="InterPro" id="IPR014284">
    <property type="entry name" value="RNA_pol_sigma-70_dom"/>
</dbReference>